<dbReference type="InterPro" id="IPR009061">
    <property type="entry name" value="DNA-bd_dom_put_sf"/>
</dbReference>
<dbReference type="EMBL" id="AP026978">
    <property type="protein sequence ID" value="BDT96992.1"/>
    <property type="molecule type" value="Genomic_DNA"/>
</dbReference>
<gene>
    <name evidence="2" type="ORF">IFM12276_00210</name>
</gene>
<dbReference type="Pfam" id="PF12728">
    <property type="entry name" value="HTH_17"/>
    <property type="match status" value="1"/>
</dbReference>
<dbReference type="Gene3D" id="1.10.10.10">
    <property type="entry name" value="Winged helix-like DNA-binding domain superfamily/Winged helix DNA-binding domain"/>
    <property type="match status" value="1"/>
</dbReference>
<name>A0ABM8CQ21_9NOCA</name>
<sequence length="74" mass="8126">MGTSALINGDDWLTREELAARLKVPVKTLAAWAARSPQKGPRYAQIGRYCRYRLSDVIAWENAQFEGGSASNAA</sequence>
<dbReference type="InterPro" id="IPR036388">
    <property type="entry name" value="WH-like_DNA-bd_sf"/>
</dbReference>
<keyword evidence="3" id="KW-1185">Reference proteome</keyword>
<dbReference type="InterPro" id="IPR041657">
    <property type="entry name" value="HTH_17"/>
</dbReference>
<reference evidence="2 3" key="1">
    <citation type="submission" date="2022-11" db="EMBL/GenBank/DDBJ databases">
        <title>Genome Sequencing of Nocardia sp. ON39_IFM12276 and assembly.</title>
        <authorList>
            <person name="Shimojima M."/>
            <person name="Toyokawa M."/>
            <person name="Uesaka K."/>
        </authorList>
    </citation>
    <scope>NUCLEOTIDE SEQUENCE [LARGE SCALE GENOMIC DNA]</scope>
    <source>
        <strain evidence="2 3">IFM 12276</strain>
    </source>
</reference>
<organism evidence="2 3">
    <name type="scientific">Nocardia sputorum</name>
    <dbReference type="NCBI Taxonomy" id="2984338"/>
    <lineage>
        <taxon>Bacteria</taxon>
        <taxon>Bacillati</taxon>
        <taxon>Actinomycetota</taxon>
        <taxon>Actinomycetes</taxon>
        <taxon>Mycobacteriales</taxon>
        <taxon>Nocardiaceae</taxon>
        <taxon>Nocardia</taxon>
    </lineage>
</organism>
<protein>
    <recommendedName>
        <fullName evidence="1">Helix-turn-helix domain-containing protein</fullName>
    </recommendedName>
</protein>
<accession>A0ABM8CQ21</accession>
<evidence type="ECO:0000313" key="3">
    <source>
        <dbReference type="Proteomes" id="UP001317870"/>
    </source>
</evidence>
<evidence type="ECO:0000313" key="2">
    <source>
        <dbReference type="EMBL" id="BDT96992.1"/>
    </source>
</evidence>
<dbReference type="Proteomes" id="UP001317870">
    <property type="component" value="Chromosome"/>
</dbReference>
<dbReference type="SUPFAM" id="SSF46955">
    <property type="entry name" value="Putative DNA-binding domain"/>
    <property type="match status" value="1"/>
</dbReference>
<evidence type="ECO:0000259" key="1">
    <source>
        <dbReference type="Pfam" id="PF12728"/>
    </source>
</evidence>
<proteinExistence type="predicted"/>
<feature type="domain" description="Helix-turn-helix" evidence="1">
    <location>
        <begin position="12"/>
        <end position="62"/>
    </location>
</feature>